<dbReference type="EMBL" id="BQNB010015479">
    <property type="protein sequence ID" value="GJT40497.1"/>
    <property type="molecule type" value="Genomic_DNA"/>
</dbReference>
<feature type="region of interest" description="Disordered" evidence="1">
    <location>
        <begin position="30"/>
        <end position="61"/>
    </location>
</feature>
<dbReference type="PANTHER" id="PTHR11439">
    <property type="entry name" value="GAG-POL-RELATED RETROTRANSPOSON"/>
    <property type="match status" value="1"/>
</dbReference>
<accession>A0ABQ5DN56</accession>
<evidence type="ECO:0000313" key="2">
    <source>
        <dbReference type="EMBL" id="GJT40497.1"/>
    </source>
</evidence>
<protein>
    <submittedName>
        <fullName evidence="2">Uncharacterized protein</fullName>
    </submittedName>
</protein>
<feature type="compositionally biased region" description="Basic residues" evidence="1">
    <location>
        <begin position="34"/>
        <end position="44"/>
    </location>
</feature>
<organism evidence="2 3">
    <name type="scientific">Tanacetum coccineum</name>
    <dbReference type="NCBI Taxonomy" id="301880"/>
    <lineage>
        <taxon>Eukaryota</taxon>
        <taxon>Viridiplantae</taxon>
        <taxon>Streptophyta</taxon>
        <taxon>Embryophyta</taxon>
        <taxon>Tracheophyta</taxon>
        <taxon>Spermatophyta</taxon>
        <taxon>Magnoliopsida</taxon>
        <taxon>eudicotyledons</taxon>
        <taxon>Gunneridae</taxon>
        <taxon>Pentapetalae</taxon>
        <taxon>asterids</taxon>
        <taxon>campanulids</taxon>
        <taxon>Asterales</taxon>
        <taxon>Asteraceae</taxon>
        <taxon>Asteroideae</taxon>
        <taxon>Anthemideae</taxon>
        <taxon>Anthemidinae</taxon>
        <taxon>Tanacetum</taxon>
    </lineage>
</organism>
<evidence type="ECO:0000313" key="3">
    <source>
        <dbReference type="Proteomes" id="UP001151760"/>
    </source>
</evidence>
<dbReference type="PANTHER" id="PTHR11439:SF483">
    <property type="entry name" value="PEPTIDE SYNTHASE GLIP-LIKE, PUTATIVE (AFU_ORTHOLOGUE AFUA_3G12920)-RELATED"/>
    <property type="match status" value="1"/>
</dbReference>
<dbReference type="Proteomes" id="UP001151760">
    <property type="component" value="Unassembled WGS sequence"/>
</dbReference>
<dbReference type="CDD" id="cd09272">
    <property type="entry name" value="RNase_HI_RT_Ty1"/>
    <property type="match status" value="1"/>
</dbReference>
<comment type="caution">
    <text evidence="2">The sequence shown here is derived from an EMBL/GenBank/DDBJ whole genome shotgun (WGS) entry which is preliminary data.</text>
</comment>
<sequence>MSSDVETSTHGTHLIIRSRDNLCDIRRERSAMKNMRRRSSKRSSRKQDLRSSEKRAKRTLDDRGLQISQSLRSIFINKSKYASEIVKRYGLLSTDSVDTPMVEKNKLDEDLQGTPVDATLYRGMIASLMYLTSSRPDLIYAGIINMGHWYSKDTDMSLTTYVDADHAGCQDIGKRYLTDYGFQFNKILLYCDYKSAIALCCNNVQHSRAKHIDVRYHFKKEQVKNGIVVLYFVWTEYQLVDIFTKPLPRERFNILIEKLGMRSMSPETLKRLAEEMDE</sequence>
<keyword evidence="3" id="KW-1185">Reference proteome</keyword>
<name>A0ABQ5DN56_9ASTR</name>
<gene>
    <name evidence="2" type="ORF">Tco_0940362</name>
</gene>
<feature type="compositionally biased region" description="Basic and acidic residues" evidence="1">
    <location>
        <begin position="45"/>
        <end position="61"/>
    </location>
</feature>
<reference evidence="2" key="2">
    <citation type="submission" date="2022-01" db="EMBL/GenBank/DDBJ databases">
        <authorList>
            <person name="Yamashiro T."/>
            <person name="Shiraishi A."/>
            <person name="Satake H."/>
            <person name="Nakayama K."/>
        </authorList>
    </citation>
    <scope>NUCLEOTIDE SEQUENCE</scope>
</reference>
<reference evidence="2" key="1">
    <citation type="journal article" date="2022" name="Int. J. Mol. Sci.">
        <title>Draft Genome of Tanacetum Coccineum: Genomic Comparison of Closely Related Tanacetum-Family Plants.</title>
        <authorList>
            <person name="Yamashiro T."/>
            <person name="Shiraishi A."/>
            <person name="Nakayama K."/>
            <person name="Satake H."/>
        </authorList>
    </citation>
    <scope>NUCLEOTIDE SEQUENCE</scope>
</reference>
<proteinExistence type="predicted"/>
<evidence type="ECO:0000256" key="1">
    <source>
        <dbReference type="SAM" id="MobiDB-lite"/>
    </source>
</evidence>